<accession>A0A2Z5G4E7</accession>
<reference evidence="2 3" key="1">
    <citation type="journal article" date="2018" name="Front. Microbiol.">
        <title>Hydrolytic Capabilities as a Key to Environmental Success: Chitinolytic and Cellulolytic Acidobacteria From Acidic Sub-arctic Soils and Boreal Peatlands.</title>
        <authorList>
            <person name="Belova S.E."/>
            <person name="Ravin N.V."/>
            <person name="Pankratov T.A."/>
            <person name="Rakitin A.L."/>
            <person name="Ivanova A.A."/>
            <person name="Beletsky A.V."/>
            <person name="Mardanov A.V."/>
            <person name="Sinninghe Damste J.S."/>
            <person name="Dedysh S.N."/>
        </authorList>
    </citation>
    <scope>NUCLEOTIDE SEQUENCE [LARGE SCALE GENOMIC DNA]</scope>
    <source>
        <strain evidence="2 3">SBC82</strain>
    </source>
</reference>
<gene>
    <name evidence="2" type="ORF">ACPOL_4754</name>
</gene>
<keyword evidence="1" id="KW-0472">Membrane</keyword>
<evidence type="ECO:0000313" key="2">
    <source>
        <dbReference type="EMBL" id="AXC14022.1"/>
    </source>
</evidence>
<keyword evidence="3" id="KW-1185">Reference proteome</keyword>
<name>A0A2Z5G4E7_9BACT</name>
<organism evidence="2 3">
    <name type="scientific">Acidisarcina polymorpha</name>
    <dbReference type="NCBI Taxonomy" id="2211140"/>
    <lineage>
        <taxon>Bacteria</taxon>
        <taxon>Pseudomonadati</taxon>
        <taxon>Acidobacteriota</taxon>
        <taxon>Terriglobia</taxon>
        <taxon>Terriglobales</taxon>
        <taxon>Acidobacteriaceae</taxon>
        <taxon>Acidisarcina</taxon>
    </lineage>
</organism>
<keyword evidence="1" id="KW-0812">Transmembrane</keyword>
<protein>
    <submittedName>
        <fullName evidence="2">Uncharacterized protein</fullName>
    </submittedName>
</protein>
<dbReference type="AlphaFoldDB" id="A0A2Z5G4E7"/>
<evidence type="ECO:0000313" key="3">
    <source>
        <dbReference type="Proteomes" id="UP000253606"/>
    </source>
</evidence>
<keyword evidence="1" id="KW-1133">Transmembrane helix</keyword>
<dbReference type="EMBL" id="CP030840">
    <property type="protein sequence ID" value="AXC14022.1"/>
    <property type="molecule type" value="Genomic_DNA"/>
</dbReference>
<proteinExistence type="predicted"/>
<dbReference type="Proteomes" id="UP000253606">
    <property type="component" value="Chromosome"/>
</dbReference>
<sequence>MLSVVILVGILLGAVVFIFYSAGNGRLIDQHPQSIVPSK</sequence>
<feature type="transmembrane region" description="Helical" evidence="1">
    <location>
        <begin position="6"/>
        <end position="23"/>
    </location>
</feature>
<dbReference type="KEGG" id="abas:ACPOL_4754"/>
<evidence type="ECO:0000256" key="1">
    <source>
        <dbReference type="SAM" id="Phobius"/>
    </source>
</evidence>